<evidence type="ECO:0000256" key="2">
    <source>
        <dbReference type="ARBA" id="ARBA00022603"/>
    </source>
</evidence>
<dbReference type="InterPro" id="IPR000780">
    <property type="entry name" value="CheR_MeTrfase"/>
</dbReference>
<dbReference type="InterPro" id="IPR022641">
    <property type="entry name" value="CheR_N"/>
</dbReference>
<feature type="binding site" evidence="6">
    <location>
        <position position="77"/>
    </location>
    <ligand>
        <name>S-adenosyl-L-methionine</name>
        <dbReference type="ChEBI" id="CHEBI:59789"/>
    </ligand>
</feature>
<name>A0A2S9VG49_9ALTE</name>
<feature type="binding site" evidence="6">
    <location>
        <position position="137"/>
    </location>
    <ligand>
        <name>S-adenosyl-L-methionine</name>
        <dbReference type="ChEBI" id="CHEBI:59789"/>
    </ligand>
</feature>
<evidence type="ECO:0000256" key="5">
    <source>
        <dbReference type="PIRNR" id="PIRNR000410"/>
    </source>
</evidence>
<proteinExistence type="predicted"/>
<dbReference type="PANTHER" id="PTHR24422:SF19">
    <property type="entry name" value="CHEMOTAXIS PROTEIN METHYLTRANSFERASE"/>
    <property type="match status" value="1"/>
</dbReference>
<dbReference type="EMBL" id="PVNP01000013">
    <property type="protein sequence ID" value="PRO75295.1"/>
    <property type="molecule type" value="Genomic_DNA"/>
</dbReference>
<dbReference type="AlphaFoldDB" id="A0A2S9VG49"/>
<comment type="catalytic activity">
    <reaction evidence="1 5">
        <text>L-glutamyl-[protein] + S-adenosyl-L-methionine = [protein]-L-glutamate 5-O-methyl ester + S-adenosyl-L-homocysteine</text>
        <dbReference type="Rhea" id="RHEA:24452"/>
        <dbReference type="Rhea" id="RHEA-COMP:10208"/>
        <dbReference type="Rhea" id="RHEA-COMP:10311"/>
        <dbReference type="ChEBI" id="CHEBI:29973"/>
        <dbReference type="ChEBI" id="CHEBI:57856"/>
        <dbReference type="ChEBI" id="CHEBI:59789"/>
        <dbReference type="ChEBI" id="CHEBI:82795"/>
        <dbReference type="EC" id="2.1.1.80"/>
    </reaction>
</comment>
<dbReference type="Gene3D" id="1.10.155.10">
    <property type="entry name" value="Chemotaxis receptor methyltransferase CheR, N-terminal domain"/>
    <property type="match status" value="1"/>
</dbReference>
<keyword evidence="4 5" id="KW-0949">S-adenosyl-L-methionine</keyword>
<dbReference type="PIRSF" id="PIRSF000410">
    <property type="entry name" value="CheR"/>
    <property type="match status" value="1"/>
</dbReference>
<reference evidence="9" key="1">
    <citation type="journal article" date="2020" name="Int. J. Syst. Evol. Microbiol.">
        <title>Alteromonas alba sp. nov., a marine bacterium isolated from the seawater of the West Pacific Ocean.</title>
        <authorList>
            <person name="Sun C."/>
            <person name="Wu Y.-H."/>
            <person name="Xamxidin M."/>
            <person name="Cheng H."/>
            <person name="Xu X.-W."/>
        </authorList>
    </citation>
    <scope>NUCLEOTIDE SEQUENCE [LARGE SCALE GENOMIC DNA]</scope>
    <source>
        <strain evidence="9">190</strain>
    </source>
</reference>
<comment type="function">
    <text evidence="5">Methylation of the membrane-bound methyl-accepting chemotaxis proteins (MCP) to form gamma-glutamyl methyl ester residues in MCP.</text>
</comment>
<dbReference type="EC" id="2.1.1.80" evidence="5"/>
<evidence type="ECO:0000313" key="9">
    <source>
        <dbReference type="Proteomes" id="UP000238949"/>
    </source>
</evidence>
<dbReference type="InterPro" id="IPR029063">
    <property type="entry name" value="SAM-dependent_MTases_sf"/>
</dbReference>
<dbReference type="GO" id="GO:0032259">
    <property type="term" value="P:methylation"/>
    <property type="evidence" value="ECO:0007669"/>
    <property type="project" value="UniProtKB-KW"/>
</dbReference>
<sequence length="271" mass="31404">MDKPFAFSLREFNAVRQKIRALTGINLADSKDNMVYSRLARRLRALNLDTFQAYLRYLDDHQAETEHFINALTTNLTSFFREAHHFEQLKGFLLTHPEPLRIWCTASSSGEEPYSIAMTCAEARGSLTNNVKIYASDIDSRMLERAQAGIYPIDQVEKLSPIRRKQFFHRGVGANAGKARVVPELRKSIHFFQQNLLDTNYAMEPGLDIVFCRNVMIYFDKPTQEIILKRILRLMKTDSWYIAGHSENFSHLSQYMRPMGKTIYQVNRGNL</sequence>
<dbReference type="RefSeq" id="WP_105933101.1">
    <property type="nucleotide sequence ID" value="NZ_PVNP01000013.1"/>
</dbReference>
<keyword evidence="9" id="KW-1185">Reference proteome</keyword>
<evidence type="ECO:0000256" key="6">
    <source>
        <dbReference type="PIRSR" id="PIRSR000410-1"/>
    </source>
</evidence>
<evidence type="ECO:0000256" key="4">
    <source>
        <dbReference type="ARBA" id="ARBA00022691"/>
    </source>
</evidence>
<feature type="binding site" evidence="6">
    <location>
        <position position="75"/>
    </location>
    <ligand>
        <name>S-adenosyl-L-methionine</name>
        <dbReference type="ChEBI" id="CHEBI:59789"/>
    </ligand>
</feature>
<feature type="binding site" evidence="6">
    <location>
        <begin position="195"/>
        <end position="196"/>
    </location>
    <ligand>
        <name>S-adenosyl-L-methionine</name>
        <dbReference type="ChEBI" id="CHEBI:59789"/>
    </ligand>
</feature>
<dbReference type="InterPro" id="IPR050903">
    <property type="entry name" value="Bact_Chemotaxis_MeTrfase"/>
</dbReference>
<dbReference type="GO" id="GO:0008983">
    <property type="term" value="F:protein-glutamate O-methyltransferase activity"/>
    <property type="evidence" value="ECO:0007669"/>
    <property type="project" value="UniProtKB-EC"/>
</dbReference>
<evidence type="ECO:0000256" key="1">
    <source>
        <dbReference type="ARBA" id="ARBA00001541"/>
    </source>
</evidence>
<dbReference type="PANTHER" id="PTHR24422">
    <property type="entry name" value="CHEMOTAXIS PROTEIN METHYLTRANSFERASE"/>
    <property type="match status" value="1"/>
</dbReference>
<dbReference type="OrthoDB" id="9816309at2"/>
<dbReference type="PROSITE" id="PS50123">
    <property type="entry name" value="CHER"/>
    <property type="match status" value="1"/>
</dbReference>
<dbReference type="InterPro" id="IPR022642">
    <property type="entry name" value="CheR_C"/>
</dbReference>
<feature type="binding site" evidence="6">
    <location>
        <begin position="213"/>
        <end position="214"/>
    </location>
    <ligand>
        <name>S-adenosyl-L-methionine</name>
        <dbReference type="ChEBI" id="CHEBI:59789"/>
    </ligand>
</feature>
<dbReference type="PRINTS" id="PR00996">
    <property type="entry name" value="CHERMTFRASE"/>
</dbReference>
<dbReference type="SUPFAM" id="SSF47757">
    <property type="entry name" value="Chemotaxis receptor methyltransferase CheR, N-terminal domain"/>
    <property type="match status" value="1"/>
</dbReference>
<organism evidence="8 9">
    <name type="scientific">Alteromonas alba</name>
    <dbReference type="NCBI Taxonomy" id="2079529"/>
    <lineage>
        <taxon>Bacteria</taxon>
        <taxon>Pseudomonadati</taxon>
        <taxon>Pseudomonadota</taxon>
        <taxon>Gammaproteobacteria</taxon>
        <taxon>Alteromonadales</taxon>
        <taxon>Alteromonadaceae</taxon>
        <taxon>Alteromonas/Salinimonas group</taxon>
        <taxon>Alteromonas</taxon>
    </lineage>
</organism>
<evidence type="ECO:0000313" key="8">
    <source>
        <dbReference type="EMBL" id="PRO75295.1"/>
    </source>
</evidence>
<dbReference type="Pfam" id="PF03705">
    <property type="entry name" value="CheR_N"/>
    <property type="match status" value="1"/>
</dbReference>
<dbReference type="Pfam" id="PF01739">
    <property type="entry name" value="CheR"/>
    <property type="match status" value="1"/>
</dbReference>
<dbReference type="Gene3D" id="3.40.50.150">
    <property type="entry name" value="Vaccinia Virus protein VP39"/>
    <property type="match status" value="1"/>
</dbReference>
<feature type="domain" description="CheR-type methyltransferase" evidence="7">
    <location>
        <begin position="1"/>
        <end position="269"/>
    </location>
</feature>
<dbReference type="InterPro" id="IPR026024">
    <property type="entry name" value="Chemotaxis_MeTrfase_CheR"/>
</dbReference>
<accession>A0A2S9VG49</accession>
<dbReference type="InterPro" id="IPR036804">
    <property type="entry name" value="CheR_N_sf"/>
</dbReference>
<gene>
    <name evidence="8" type="ORF">C6Y40_02055</name>
</gene>
<comment type="caution">
    <text evidence="8">The sequence shown here is derived from an EMBL/GenBank/DDBJ whole genome shotgun (WGS) entry which is preliminary data.</text>
</comment>
<keyword evidence="3 5" id="KW-0808">Transferase</keyword>
<evidence type="ECO:0000256" key="3">
    <source>
        <dbReference type="ARBA" id="ARBA00022679"/>
    </source>
</evidence>
<feature type="binding site" evidence="6">
    <location>
        <position position="112"/>
    </location>
    <ligand>
        <name>S-adenosyl-L-methionine</name>
        <dbReference type="ChEBI" id="CHEBI:59789"/>
    </ligand>
</feature>
<dbReference type="SMART" id="SM00138">
    <property type="entry name" value="MeTrc"/>
    <property type="match status" value="1"/>
</dbReference>
<protein>
    <recommendedName>
        <fullName evidence="5">Chemotaxis protein methyltransferase</fullName>
        <ecNumber evidence="5">2.1.1.80</ecNumber>
    </recommendedName>
</protein>
<dbReference type="SUPFAM" id="SSF53335">
    <property type="entry name" value="S-adenosyl-L-methionine-dependent methyltransferases"/>
    <property type="match status" value="1"/>
</dbReference>
<feature type="binding site" evidence="6">
    <location>
        <position position="81"/>
    </location>
    <ligand>
        <name>S-adenosyl-L-methionine</name>
        <dbReference type="ChEBI" id="CHEBI:59789"/>
    </ligand>
</feature>
<dbReference type="Proteomes" id="UP000238949">
    <property type="component" value="Unassembled WGS sequence"/>
</dbReference>
<keyword evidence="2 5" id="KW-0489">Methyltransferase</keyword>
<evidence type="ECO:0000259" key="7">
    <source>
        <dbReference type="PROSITE" id="PS50123"/>
    </source>
</evidence>